<dbReference type="Pfam" id="PF13715">
    <property type="entry name" value="CarbopepD_reg_2"/>
    <property type="match status" value="1"/>
</dbReference>
<dbReference type="SUPFAM" id="SSF49464">
    <property type="entry name" value="Carboxypeptidase regulatory domain-like"/>
    <property type="match status" value="1"/>
</dbReference>
<feature type="domain" description="TonB-dependent receptor plug" evidence="12">
    <location>
        <begin position="259"/>
        <end position="382"/>
    </location>
</feature>
<comment type="similarity">
    <text evidence="8 9">Belongs to the TonB-dependent receptor family.</text>
</comment>
<dbReference type="Pfam" id="PF00593">
    <property type="entry name" value="TonB_dep_Rec_b-barrel"/>
    <property type="match status" value="1"/>
</dbReference>
<name>A0A1H4FVV8_9SPHI</name>
<dbReference type="Gene3D" id="2.170.130.10">
    <property type="entry name" value="TonB-dependent receptor, plug domain"/>
    <property type="match status" value="1"/>
</dbReference>
<evidence type="ECO:0000256" key="2">
    <source>
        <dbReference type="ARBA" id="ARBA00022448"/>
    </source>
</evidence>
<dbReference type="PROSITE" id="PS52016">
    <property type="entry name" value="TONB_DEPENDENT_REC_3"/>
    <property type="match status" value="1"/>
</dbReference>
<dbReference type="InterPro" id="IPR023997">
    <property type="entry name" value="TonB-dep_OMP_SusC/RagA_CS"/>
</dbReference>
<dbReference type="AlphaFoldDB" id="A0A1H4FVV8"/>
<dbReference type="STRING" id="425514.SAMN05443550_108136"/>
<evidence type="ECO:0000256" key="5">
    <source>
        <dbReference type="ARBA" id="ARBA00023077"/>
    </source>
</evidence>
<evidence type="ECO:0000256" key="7">
    <source>
        <dbReference type="ARBA" id="ARBA00023237"/>
    </source>
</evidence>
<evidence type="ECO:0000256" key="10">
    <source>
        <dbReference type="SAM" id="Phobius"/>
    </source>
</evidence>
<keyword evidence="3 8" id="KW-1134">Transmembrane beta strand</keyword>
<dbReference type="InterPro" id="IPR000531">
    <property type="entry name" value="Beta-barrel_TonB"/>
</dbReference>
<organism evidence="13 14">
    <name type="scientific">Pedobacter hartonius</name>
    <dbReference type="NCBI Taxonomy" id="425514"/>
    <lineage>
        <taxon>Bacteria</taxon>
        <taxon>Pseudomonadati</taxon>
        <taxon>Bacteroidota</taxon>
        <taxon>Sphingobacteriia</taxon>
        <taxon>Sphingobacteriales</taxon>
        <taxon>Sphingobacteriaceae</taxon>
        <taxon>Pedobacter</taxon>
    </lineage>
</organism>
<gene>
    <name evidence="13" type="ORF">SAMN05443550_108136</name>
</gene>
<keyword evidence="6 8" id="KW-0472">Membrane</keyword>
<evidence type="ECO:0000313" key="13">
    <source>
        <dbReference type="EMBL" id="SEB00768.1"/>
    </source>
</evidence>
<dbReference type="InterPro" id="IPR037066">
    <property type="entry name" value="Plug_dom_sf"/>
</dbReference>
<dbReference type="InterPro" id="IPR036942">
    <property type="entry name" value="Beta-barrel_TonB_sf"/>
</dbReference>
<evidence type="ECO:0000259" key="12">
    <source>
        <dbReference type="Pfam" id="PF07715"/>
    </source>
</evidence>
<dbReference type="InterPro" id="IPR039426">
    <property type="entry name" value="TonB-dep_rcpt-like"/>
</dbReference>
<reference evidence="13 14" key="1">
    <citation type="submission" date="2016-10" db="EMBL/GenBank/DDBJ databases">
        <authorList>
            <person name="de Groot N.N."/>
        </authorList>
    </citation>
    <scope>NUCLEOTIDE SEQUENCE [LARGE SCALE GENOMIC DNA]</scope>
    <source>
        <strain evidence="13 14">DSM 19033</strain>
    </source>
</reference>
<dbReference type="NCBIfam" id="TIGR04057">
    <property type="entry name" value="SusC_RagA_signa"/>
    <property type="match status" value="1"/>
</dbReference>
<proteinExistence type="inferred from homology"/>
<dbReference type="Gene3D" id="2.40.170.20">
    <property type="entry name" value="TonB-dependent receptor, beta-barrel domain"/>
    <property type="match status" value="1"/>
</dbReference>
<dbReference type="InterPro" id="IPR012910">
    <property type="entry name" value="Plug_dom"/>
</dbReference>
<dbReference type="NCBIfam" id="TIGR04056">
    <property type="entry name" value="OMP_RagA_SusC"/>
    <property type="match status" value="1"/>
</dbReference>
<evidence type="ECO:0000313" key="14">
    <source>
        <dbReference type="Proteomes" id="UP000198850"/>
    </source>
</evidence>
<evidence type="ECO:0000256" key="9">
    <source>
        <dbReference type="RuleBase" id="RU003357"/>
    </source>
</evidence>
<keyword evidence="7 8" id="KW-0998">Cell outer membrane</keyword>
<dbReference type="SUPFAM" id="SSF56935">
    <property type="entry name" value="Porins"/>
    <property type="match status" value="1"/>
</dbReference>
<keyword evidence="2 8" id="KW-0813">Transport</keyword>
<comment type="subcellular location">
    <subcellularLocation>
        <location evidence="1 8">Cell outer membrane</location>
        <topology evidence="1 8">Multi-pass membrane protein</topology>
    </subcellularLocation>
</comment>
<keyword evidence="14" id="KW-1185">Reference proteome</keyword>
<feature type="domain" description="TonB-dependent receptor-like beta-barrel" evidence="11">
    <location>
        <begin position="584"/>
        <end position="970"/>
    </location>
</feature>
<feature type="transmembrane region" description="Helical" evidence="10">
    <location>
        <begin position="33"/>
        <end position="57"/>
    </location>
</feature>
<evidence type="ECO:0000256" key="8">
    <source>
        <dbReference type="PROSITE-ProRule" id="PRU01360"/>
    </source>
</evidence>
<dbReference type="InterPro" id="IPR008969">
    <property type="entry name" value="CarboxyPept-like_regulatory"/>
</dbReference>
<dbReference type="GO" id="GO:0009279">
    <property type="term" value="C:cell outer membrane"/>
    <property type="evidence" value="ECO:0007669"/>
    <property type="project" value="UniProtKB-SubCell"/>
</dbReference>
<dbReference type="InterPro" id="IPR023996">
    <property type="entry name" value="TonB-dep_OMP_SusC/RagA"/>
</dbReference>
<evidence type="ECO:0000259" key="11">
    <source>
        <dbReference type="Pfam" id="PF00593"/>
    </source>
</evidence>
<keyword evidence="4 8" id="KW-0812">Transmembrane</keyword>
<dbReference type="Proteomes" id="UP000198850">
    <property type="component" value="Unassembled WGS sequence"/>
</dbReference>
<keyword evidence="5 9" id="KW-0798">TonB box</keyword>
<sequence>MIWVRDFFVSFNQEINKKSNKCMQKCKETRKVLFIQLMRVSVLQIISLFMLSGVLFANSVSAESVLNKRLSINLKNVTLETALHNIQNKANVKFVYSSTIIPLTTKVSVNASQEKLGDILNGMLTALDVDYTVNASQYIVLKKNQLAFADSLIANGLVLPNVQRIVTGKVTGKADGKPFPGVSVSIKGTKTGTVTGSDGNYRISIPNNESVLVFTYVSFQTQEVLVEANTVINVQLSESSNALSEVVVTAAGIKREKTTLGYSVSTLSSDKLAQKSEPDPLRALTGKVAGVNIGSSGGVAGGSTNINIRGSSSLNGNNQPLFVVDGVPFDNSSFGNVGGQSSGGSSVTNRAFDLDPNNIQSMTVLKGAAAAALYGSRAANGAVIITTKAGKKMSRKGTEITYNTSYSVENVSGLPEYQTKYGQGTNNDYRQGVYGSWGQPFPGVQSILPTRATIPAQLTRQFSSAVFPQLYQADGVTPIQIPYRSYAEENAKNFFRTGSVYENALSISSGSEKGNLNAGFSRTNNTGVVPGNSINRTSFNISGNMKLDNKFYVSGSMNYVTTGQKTPPIGGATGSIMSALMYTPTSFDLTGNPYENPIDGSNVYDYTGLDNPYWSTVHSVSTSNVDRYYGNLVLGFDPLPWLNIQNTAGFNAYTDRRLNVRGKGSSSYSNGSIATDDIYRQELDNTFLVTATKKLTSDLSLRWIAGNNINQRLTDRKAFYGDGIIVPDLNTITNTSSVTPIQLTNNRNLLKQRYYAFFTDITFDYKDYASLNLVGRNDISSTLPANNRSYFYGGANGSFIFTKAFKMDDKILSFGKVRGGYTRVGNESTAYQTAEFYLVNSPLGATTGVGSIGSPFTNSNGTYNSSTLANLLTNSNLKPEFITELEVGTELQFFKNRIGLDVTYYNKKSTSQIFEVTAAPSSGFTTQILNLGEATNKGVEIALNLAPFRNPNGFSWDISTVFTRNRNLINNLGGYQQFVFGGAAGTSSVHMVGKAYGLIYGTAYARDSAGDILIDPNTGKPLQSGSLKAIGNPNPDYILGITNNFTYKNFSLSVLFDLKKGGDLYSNTVGQMLSRGVTRDTENREGVLVSPGVLGNPATLQPILDANGNTIPNNVGISYEDLFFNGGIGPGGVDEGSIFDATVFRLREVSLAFQFPKSMLKGTPFGSGMISVTGRNLWYYAPNFPKYTNFDPEVSSLGAGNSQGYDNLSVPTTKRFGVNLRFTF</sequence>
<dbReference type="Gene3D" id="2.60.40.1120">
    <property type="entry name" value="Carboxypeptidase-like, regulatory domain"/>
    <property type="match status" value="1"/>
</dbReference>
<keyword evidence="10" id="KW-1133">Transmembrane helix</keyword>
<accession>A0A1H4FVV8</accession>
<evidence type="ECO:0000256" key="4">
    <source>
        <dbReference type="ARBA" id="ARBA00022692"/>
    </source>
</evidence>
<evidence type="ECO:0000256" key="6">
    <source>
        <dbReference type="ARBA" id="ARBA00023136"/>
    </source>
</evidence>
<dbReference type="Pfam" id="PF07715">
    <property type="entry name" value="Plug"/>
    <property type="match status" value="1"/>
</dbReference>
<protein>
    <submittedName>
        <fullName evidence="13">TonB-linked outer membrane protein, SusC/RagA family</fullName>
    </submittedName>
</protein>
<evidence type="ECO:0000256" key="1">
    <source>
        <dbReference type="ARBA" id="ARBA00004571"/>
    </source>
</evidence>
<dbReference type="EMBL" id="FNRA01000008">
    <property type="protein sequence ID" value="SEB00768.1"/>
    <property type="molecule type" value="Genomic_DNA"/>
</dbReference>
<evidence type="ECO:0000256" key="3">
    <source>
        <dbReference type="ARBA" id="ARBA00022452"/>
    </source>
</evidence>